<comment type="caution">
    <text evidence="2">The sequence shown here is derived from an EMBL/GenBank/DDBJ whole genome shotgun (WGS) entry which is preliminary data.</text>
</comment>
<name>A0ABX4HSS6_9BACI</name>
<accession>A0ABX4HSS6</accession>
<keyword evidence="1" id="KW-0472">Membrane</keyword>
<evidence type="ECO:0000256" key="1">
    <source>
        <dbReference type="SAM" id="Phobius"/>
    </source>
</evidence>
<organism evidence="2 3">
    <name type="scientific">Salimicrobium humidisoli</name>
    <dbReference type="NCBI Taxonomy" id="2029857"/>
    <lineage>
        <taxon>Bacteria</taxon>
        <taxon>Bacillati</taxon>
        <taxon>Bacillota</taxon>
        <taxon>Bacilli</taxon>
        <taxon>Bacillales</taxon>
        <taxon>Bacillaceae</taxon>
        <taxon>Salimicrobium</taxon>
    </lineage>
</organism>
<evidence type="ECO:0000313" key="2">
    <source>
        <dbReference type="EMBL" id="PBB06269.1"/>
    </source>
</evidence>
<keyword evidence="1" id="KW-1133">Transmembrane helix</keyword>
<gene>
    <name evidence="2" type="ORF">CKW00_04365</name>
</gene>
<sequence>MVFCFSGIIILVIIYFSIKIGNLENRVEGLHYKLDAIRAQTNVSGYPVDEELLELLRQGEEIKAVKKARETFGLSLIEGKRYVDKLKTDNT</sequence>
<keyword evidence="3" id="KW-1185">Reference proteome</keyword>
<dbReference type="EMBL" id="NSGH01000005">
    <property type="protein sequence ID" value="PBB06269.1"/>
    <property type="molecule type" value="Genomic_DNA"/>
</dbReference>
<keyword evidence="1" id="KW-0812">Transmembrane</keyword>
<evidence type="ECO:0008006" key="4">
    <source>
        <dbReference type="Google" id="ProtNLM"/>
    </source>
</evidence>
<proteinExistence type="predicted"/>
<evidence type="ECO:0000313" key="3">
    <source>
        <dbReference type="Proteomes" id="UP000217561"/>
    </source>
</evidence>
<protein>
    <recommendedName>
        <fullName evidence="4">Ribosomal protein L7/L12 C-terminal domain-containing protein</fullName>
    </recommendedName>
</protein>
<dbReference type="RefSeq" id="WP_095821558.1">
    <property type="nucleotide sequence ID" value="NZ_NSGH01000005.1"/>
</dbReference>
<feature type="transmembrane region" description="Helical" evidence="1">
    <location>
        <begin position="6"/>
        <end position="23"/>
    </location>
</feature>
<dbReference type="Proteomes" id="UP000217561">
    <property type="component" value="Unassembled WGS sequence"/>
</dbReference>
<reference evidence="2 3" key="1">
    <citation type="submission" date="2017-08" db="EMBL/GenBank/DDBJ databases">
        <title>Salimicrobium alkalisoli sp. nov., isolated from saline alkaline soil.</title>
        <authorList>
            <person name="Zhang G."/>
            <person name="Xiong Q."/>
        </authorList>
    </citation>
    <scope>NUCLEOTIDE SEQUENCE [LARGE SCALE GENOMIC DNA]</scope>
    <source>
        <strain evidence="2 3">WN024</strain>
    </source>
</reference>